<evidence type="ECO:0000256" key="4">
    <source>
        <dbReference type="ARBA" id="ARBA00023136"/>
    </source>
</evidence>
<dbReference type="Pfam" id="PF07690">
    <property type="entry name" value="MFS_1"/>
    <property type="match status" value="1"/>
</dbReference>
<protein>
    <submittedName>
        <fullName evidence="7">MFS multidrug transporter-like protein</fullName>
    </submittedName>
</protein>
<feature type="transmembrane region" description="Helical" evidence="5">
    <location>
        <begin position="509"/>
        <end position="528"/>
    </location>
</feature>
<sequence>MDKTEIQAVEDERDNVGQNCGEITYLKGLHLRVITAALCMYLFLQNIEIPIVVTALVSITDDIKGYGRVHWIVSAYLLGYVGVLIIIAKLSDIFGRKPILIPVFTIFIVFSAACGAAQSIEQLIIFRAFQGIGAAGYALCAIIFVELVPEEKYAKYSASLSFVYALSLSLGPIVGGAINEHGSWRWVFLLNIPAGIPALAIILFYLPNGFPFHGMQGRRNAGCQSSQQGIRQLDVVGATLLLLGTLSLATSLQEAGHSHAWKSAFTIALLSSSAVLWVLFLIWERKVTQKSGLVQPVFPWRFIRNRAWMGLLLNGIFLGAVWFVTVLELPQRFEIVNGSSPLQAGIHLLPFTFASPIGGVIVTIIAKAKVPIVYLLLAGSLLQIVAYTLLATLPVSTHIRRAEYAYQVLAGMGVGANIGLGTLMTPFAVEKRDKAVALGALPQFRIVGGVVGVAIATTVMTNHVNTSLQHILTPSQIVSVLRSPQSIQSSSAEVRGPVVFAMASGFRSIMFILCGLSVGQFFASTLIWKRTQIVV</sequence>
<evidence type="ECO:0000256" key="1">
    <source>
        <dbReference type="ARBA" id="ARBA00004141"/>
    </source>
</evidence>
<evidence type="ECO:0000259" key="6">
    <source>
        <dbReference type="PROSITE" id="PS50850"/>
    </source>
</evidence>
<evidence type="ECO:0000256" key="2">
    <source>
        <dbReference type="ARBA" id="ARBA00022692"/>
    </source>
</evidence>
<keyword evidence="8" id="KW-1185">Reference proteome</keyword>
<dbReference type="GO" id="GO:0005886">
    <property type="term" value="C:plasma membrane"/>
    <property type="evidence" value="ECO:0007669"/>
    <property type="project" value="TreeGrafter"/>
</dbReference>
<feature type="transmembrane region" description="Helical" evidence="5">
    <location>
        <begin position="160"/>
        <end position="178"/>
    </location>
</feature>
<feature type="transmembrane region" description="Helical" evidence="5">
    <location>
        <begin position="124"/>
        <end position="148"/>
    </location>
</feature>
<dbReference type="InterPro" id="IPR011701">
    <property type="entry name" value="MFS"/>
</dbReference>
<feature type="transmembrane region" description="Helical" evidence="5">
    <location>
        <begin position="372"/>
        <end position="392"/>
    </location>
</feature>
<feature type="transmembrane region" description="Helical" evidence="5">
    <location>
        <begin position="69"/>
        <end position="87"/>
    </location>
</feature>
<dbReference type="InterPro" id="IPR020846">
    <property type="entry name" value="MFS_dom"/>
</dbReference>
<feature type="transmembrane region" description="Helical" evidence="5">
    <location>
        <begin position="404"/>
        <end position="423"/>
    </location>
</feature>
<evidence type="ECO:0000256" key="5">
    <source>
        <dbReference type="SAM" id="Phobius"/>
    </source>
</evidence>
<dbReference type="PANTHER" id="PTHR23501">
    <property type="entry name" value="MAJOR FACILITATOR SUPERFAMILY"/>
    <property type="match status" value="1"/>
</dbReference>
<keyword evidence="2 5" id="KW-0812">Transmembrane</keyword>
<dbReference type="AlphaFoldDB" id="A0A2V1D207"/>
<feature type="transmembrane region" description="Helical" evidence="5">
    <location>
        <begin position="33"/>
        <end position="57"/>
    </location>
</feature>
<keyword evidence="4 5" id="KW-0472">Membrane</keyword>
<dbReference type="OrthoDB" id="440553at2759"/>
<dbReference type="SUPFAM" id="SSF103473">
    <property type="entry name" value="MFS general substrate transporter"/>
    <property type="match status" value="2"/>
</dbReference>
<feature type="transmembrane region" description="Helical" evidence="5">
    <location>
        <begin position="344"/>
        <end position="365"/>
    </location>
</feature>
<reference evidence="7 8" key="1">
    <citation type="journal article" date="2018" name="Sci. Rep.">
        <title>Comparative genomics provides insights into the lifestyle and reveals functional heterogeneity of dark septate endophytic fungi.</title>
        <authorList>
            <person name="Knapp D.G."/>
            <person name="Nemeth J.B."/>
            <person name="Barry K."/>
            <person name="Hainaut M."/>
            <person name="Henrissat B."/>
            <person name="Johnson J."/>
            <person name="Kuo A."/>
            <person name="Lim J.H.P."/>
            <person name="Lipzen A."/>
            <person name="Nolan M."/>
            <person name="Ohm R.A."/>
            <person name="Tamas L."/>
            <person name="Grigoriev I.V."/>
            <person name="Spatafora J.W."/>
            <person name="Nagy L.G."/>
            <person name="Kovacs G.M."/>
        </authorList>
    </citation>
    <scope>NUCLEOTIDE SEQUENCE [LARGE SCALE GENOMIC DNA]</scope>
    <source>
        <strain evidence="7 8">DSE2036</strain>
    </source>
</reference>
<feature type="transmembrane region" description="Helical" evidence="5">
    <location>
        <begin position="307"/>
        <end position="324"/>
    </location>
</feature>
<organism evidence="7 8">
    <name type="scientific">Periconia macrospinosa</name>
    <dbReference type="NCBI Taxonomy" id="97972"/>
    <lineage>
        <taxon>Eukaryota</taxon>
        <taxon>Fungi</taxon>
        <taxon>Dikarya</taxon>
        <taxon>Ascomycota</taxon>
        <taxon>Pezizomycotina</taxon>
        <taxon>Dothideomycetes</taxon>
        <taxon>Pleosporomycetidae</taxon>
        <taxon>Pleosporales</taxon>
        <taxon>Massarineae</taxon>
        <taxon>Periconiaceae</taxon>
        <taxon>Periconia</taxon>
    </lineage>
</organism>
<feature type="transmembrane region" description="Helical" evidence="5">
    <location>
        <begin position="99"/>
        <end position="118"/>
    </location>
</feature>
<name>A0A2V1D207_9PLEO</name>
<dbReference type="EMBL" id="KZ805734">
    <property type="protein sequence ID" value="PVH92041.1"/>
    <property type="molecule type" value="Genomic_DNA"/>
</dbReference>
<feature type="transmembrane region" description="Helical" evidence="5">
    <location>
        <begin position="184"/>
        <end position="206"/>
    </location>
</feature>
<dbReference type="Proteomes" id="UP000244855">
    <property type="component" value="Unassembled WGS sequence"/>
</dbReference>
<dbReference type="PROSITE" id="PS50850">
    <property type="entry name" value="MFS"/>
    <property type="match status" value="1"/>
</dbReference>
<feature type="transmembrane region" description="Helical" evidence="5">
    <location>
        <begin position="435"/>
        <end position="460"/>
    </location>
</feature>
<dbReference type="STRING" id="97972.A0A2V1D207"/>
<gene>
    <name evidence="7" type="ORF">DM02DRAFT_605872</name>
</gene>
<evidence type="ECO:0000256" key="3">
    <source>
        <dbReference type="ARBA" id="ARBA00022989"/>
    </source>
</evidence>
<feature type="domain" description="Major facilitator superfamily (MFS) profile" evidence="6">
    <location>
        <begin position="34"/>
        <end position="532"/>
    </location>
</feature>
<comment type="subcellular location">
    <subcellularLocation>
        <location evidence="1">Membrane</location>
        <topology evidence="1">Multi-pass membrane protein</topology>
    </subcellularLocation>
</comment>
<proteinExistence type="predicted"/>
<evidence type="ECO:0000313" key="7">
    <source>
        <dbReference type="EMBL" id="PVH92041.1"/>
    </source>
</evidence>
<dbReference type="InterPro" id="IPR036259">
    <property type="entry name" value="MFS_trans_sf"/>
</dbReference>
<feature type="transmembrane region" description="Helical" evidence="5">
    <location>
        <begin position="264"/>
        <end position="283"/>
    </location>
</feature>
<dbReference type="Gene3D" id="1.20.1720.10">
    <property type="entry name" value="Multidrug resistance protein D"/>
    <property type="match status" value="1"/>
</dbReference>
<accession>A0A2V1D207</accession>
<keyword evidence="3 5" id="KW-1133">Transmembrane helix</keyword>
<dbReference type="PANTHER" id="PTHR23501:SF43">
    <property type="entry name" value="MULTIDRUG TRANSPORTER, PUTATIVE (AFU_ORTHOLOGUE AFUA_6G03040)-RELATED"/>
    <property type="match status" value="1"/>
</dbReference>
<evidence type="ECO:0000313" key="8">
    <source>
        <dbReference type="Proteomes" id="UP000244855"/>
    </source>
</evidence>
<dbReference type="GO" id="GO:0022857">
    <property type="term" value="F:transmembrane transporter activity"/>
    <property type="evidence" value="ECO:0007669"/>
    <property type="project" value="InterPro"/>
</dbReference>